<evidence type="ECO:0000256" key="10">
    <source>
        <dbReference type="SAM" id="MobiDB-lite"/>
    </source>
</evidence>
<gene>
    <name evidence="14" type="ORF">CR938_12000</name>
</gene>
<dbReference type="InterPro" id="IPR036942">
    <property type="entry name" value="Beta-barrel_TonB_sf"/>
</dbReference>
<dbReference type="Proteomes" id="UP000717981">
    <property type="component" value="Unassembled WGS sequence"/>
</dbReference>
<evidence type="ECO:0000256" key="8">
    <source>
        <dbReference type="PROSITE-ProRule" id="PRU01360"/>
    </source>
</evidence>
<evidence type="ECO:0000313" key="14">
    <source>
        <dbReference type="EMBL" id="KAF1686782.1"/>
    </source>
</evidence>
<evidence type="ECO:0000256" key="1">
    <source>
        <dbReference type="ARBA" id="ARBA00004571"/>
    </source>
</evidence>
<sequence>MHPVPRPARLAAAVALACLALPAAAHEPTELPAVQVTASPLPGDAESQARPVEVLEGAALDRARAATLGETVSGLPGVQSTYFGPGVGRPVLRGLDGPRVQVLASGMGSLDASTVSADHASAVEPFLADQIEVLKGPATLLFGSGAIGGAVNVVDGRIARAVPERPLSGRAELRGNTVNGERTGMFRLDGVSGGNLVLHVDGLLRDTGDYDIPGLARAHAGHGDDHEHDRGEEARGTLPNSAQQTRAGGVGATWLGGRGYLGLAASTYRSDYGIPPGAHVHAGDDHGHDHDHDDDAHAHGDDHAPRVRIDLAQDRVELKGGVYAPTAFLERVDLHGAWSDYEHLELEDGLAGTRFASRGHDLRLQAVQRPLAGWRGAFGVQQGRVDFAAAGAEAFVPSTLTENLGLFVLQDRSFGPLKLELGARHDRVEVTPAGAAPARRFGATNLSAAAIWRLAPALDLRFGLDRSERAPTREELYAAGLHVATGSIEIGDAGLDTERARRAELGLHAHGERFDLELAVYRSRFDDFIHLADTGVAEHDVPVRLWTQADAVFTGAEAQAVLHLADDASGTWDLRLFGDAVRGRLDGHGSRQAAFAVPHGDHFHHPQAELANHGHLPRTAPARLGASLAWERDGWRAALGAVRHMRQDDVAAHEAPSPAYTLVDAHLAWRRERGDGGTAWELFLDGSNLTDREARPHTSLLRQYAPLPGRAVAFGVRLWF</sequence>
<feature type="region of interest" description="Disordered" evidence="10">
    <location>
        <begin position="215"/>
        <end position="249"/>
    </location>
</feature>
<reference evidence="14" key="1">
    <citation type="submission" date="2017-10" db="EMBL/GenBank/DDBJ databases">
        <title>Whole genome sequencing of members of genus Pseudoxanthomonas.</title>
        <authorList>
            <person name="Kumar S."/>
            <person name="Bansal K."/>
            <person name="Kaur A."/>
            <person name="Patil P."/>
            <person name="Sharma S."/>
            <person name="Patil P.B."/>
        </authorList>
    </citation>
    <scope>NUCLEOTIDE SEQUENCE</scope>
    <source>
        <strain evidence="14">DSM 22914</strain>
    </source>
</reference>
<comment type="caution">
    <text evidence="14">The sequence shown here is derived from an EMBL/GenBank/DDBJ whole genome shotgun (WGS) entry which is preliminary data.</text>
</comment>
<evidence type="ECO:0000256" key="5">
    <source>
        <dbReference type="ARBA" id="ARBA00023077"/>
    </source>
</evidence>
<dbReference type="Gene3D" id="2.40.170.20">
    <property type="entry name" value="TonB-dependent receptor, beta-barrel domain"/>
    <property type="match status" value="1"/>
</dbReference>
<keyword evidence="15" id="KW-1185">Reference proteome</keyword>
<evidence type="ECO:0000259" key="13">
    <source>
        <dbReference type="Pfam" id="PF07715"/>
    </source>
</evidence>
<keyword evidence="4 8" id="KW-0812">Transmembrane</keyword>
<dbReference type="InterPro" id="IPR012910">
    <property type="entry name" value="Plug_dom"/>
</dbReference>
<dbReference type="GO" id="GO:0044718">
    <property type="term" value="P:siderophore transmembrane transport"/>
    <property type="evidence" value="ECO:0007669"/>
    <property type="project" value="TreeGrafter"/>
</dbReference>
<dbReference type="Gene3D" id="2.170.130.10">
    <property type="entry name" value="TonB-dependent receptor, plug domain"/>
    <property type="match status" value="1"/>
</dbReference>
<feature type="domain" description="TonB-dependent receptor plug" evidence="13">
    <location>
        <begin position="46"/>
        <end position="150"/>
    </location>
</feature>
<dbReference type="InterPro" id="IPR000531">
    <property type="entry name" value="Beta-barrel_TonB"/>
</dbReference>
<evidence type="ECO:0000256" key="11">
    <source>
        <dbReference type="SAM" id="SignalP"/>
    </source>
</evidence>
<evidence type="ECO:0008006" key="16">
    <source>
        <dbReference type="Google" id="ProtNLM"/>
    </source>
</evidence>
<evidence type="ECO:0000256" key="7">
    <source>
        <dbReference type="ARBA" id="ARBA00023237"/>
    </source>
</evidence>
<dbReference type="InterPro" id="IPR039426">
    <property type="entry name" value="TonB-dep_rcpt-like"/>
</dbReference>
<feature type="compositionally biased region" description="Basic and acidic residues" evidence="10">
    <location>
        <begin position="221"/>
        <end position="235"/>
    </location>
</feature>
<dbReference type="GO" id="GO:0009279">
    <property type="term" value="C:cell outer membrane"/>
    <property type="evidence" value="ECO:0007669"/>
    <property type="project" value="UniProtKB-SubCell"/>
</dbReference>
<comment type="similarity">
    <text evidence="8 9">Belongs to the TonB-dependent receptor family.</text>
</comment>
<dbReference type="RefSeq" id="WP_162125241.1">
    <property type="nucleotide sequence ID" value="NZ_PDWK01000070.1"/>
</dbReference>
<keyword evidence="6 8" id="KW-0472">Membrane</keyword>
<feature type="signal peptide" evidence="11">
    <location>
        <begin position="1"/>
        <end position="25"/>
    </location>
</feature>
<dbReference type="PANTHER" id="PTHR30069">
    <property type="entry name" value="TONB-DEPENDENT OUTER MEMBRANE RECEPTOR"/>
    <property type="match status" value="1"/>
</dbReference>
<dbReference type="SUPFAM" id="SSF56935">
    <property type="entry name" value="Porins"/>
    <property type="match status" value="1"/>
</dbReference>
<feature type="compositionally biased region" description="Basic and acidic residues" evidence="10">
    <location>
        <begin position="281"/>
        <end position="302"/>
    </location>
</feature>
<feature type="chain" id="PRO_5036766060" description="TonB-dependent receptor" evidence="11">
    <location>
        <begin position="26"/>
        <end position="720"/>
    </location>
</feature>
<proteinExistence type="inferred from homology"/>
<comment type="subcellular location">
    <subcellularLocation>
        <location evidence="1 8">Cell outer membrane</location>
        <topology evidence="1 8">Multi-pass membrane protein</topology>
    </subcellularLocation>
</comment>
<feature type="region of interest" description="Disordered" evidence="10">
    <location>
        <begin position="276"/>
        <end position="302"/>
    </location>
</feature>
<organism evidence="14 15">
    <name type="scientific">Pseudoxanthomonas taiwanensis</name>
    <dbReference type="NCBI Taxonomy" id="176598"/>
    <lineage>
        <taxon>Bacteria</taxon>
        <taxon>Pseudomonadati</taxon>
        <taxon>Pseudomonadota</taxon>
        <taxon>Gammaproteobacteria</taxon>
        <taxon>Lysobacterales</taxon>
        <taxon>Lysobacteraceae</taxon>
        <taxon>Pseudoxanthomonas</taxon>
    </lineage>
</organism>
<keyword evidence="2 8" id="KW-0813">Transport</keyword>
<dbReference type="EMBL" id="PDWK01000070">
    <property type="protein sequence ID" value="KAF1686782.1"/>
    <property type="molecule type" value="Genomic_DNA"/>
</dbReference>
<dbReference type="PROSITE" id="PS52016">
    <property type="entry name" value="TONB_DEPENDENT_REC_3"/>
    <property type="match status" value="1"/>
</dbReference>
<evidence type="ECO:0000256" key="4">
    <source>
        <dbReference type="ARBA" id="ARBA00022692"/>
    </source>
</evidence>
<protein>
    <recommendedName>
        <fullName evidence="16">TonB-dependent receptor</fullName>
    </recommendedName>
</protein>
<evidence type="ECO:0000256" key="9">
    <source>
        <dbReference type="RuleBase" id="RU003357"/>
    </source>
</evidence>
<dbReference type="Pfam" id="PF07715">
    <property type="entry name" value="Plug"/>
    <property type="match status" value="1"/>
</dbReference>
<dbReference type="PANTHER" id="PTHR30069:SF40">
    <property type="entry name" value="TONB-DEPENDENT RECEPTOR NMB0964-RELATED"/>
    <property type="match status" value="1"/>
</dbReference>
<accession>A0A921NSD9</accession>
<dbReference type="OrthoDB" id="9795928at2"/>
<evidence type="ECO:0000256" key="6">
    <source>
        <dbReference type="ARBA" id="ARBA00023136"/>
    </source>
</evidence>
<dbReference type="Pfam" id="PF00593">
    <property type="entry name" value="TonB_dep_Rec_b-barrel"/>
    <property type="match status" value="1"/>
</dbReference>
<feature type="domain" description="TonB-dependent receptor-like beta-barrel" evidence="12">
    <location>
        <begin position="258"/>
        <end position="689"/>
    </location>
</feature>
<dbReference type="AlphaFoldDB" id="A0A921NSD9"/>
<name>A0A921NSD9_9GAMM</name>
<dbReference type="InterPro" id="IPR037066">
    <property type="entry name" value="Plug_dom_sf"/>
</dbReference>
<evidence type="ECO:0000259" key="12">
    <source>
        <dbReference type="Pfam" id="PF00593"/>
    </source>
</evidence>
<dbReference type="GO" id="GO:0015344">
    <property type="term" value="F:siderophore uptake transmembrane transporter activity"/>
    <property type="evidence" value="ECO:0007669"/>
    <property type="project" value="TreeGrafter"/>
</dbReference>
<keyword evidence="11" id="KW-0732">Signal</keyword>
<evidence type="ECO:0000256" key="3">
    <source>
        <dbReference type="ARBA" id="ARBA00022452"/>
    </source>
</evidence>
<keyword evidence="3 8" id="KW-1134">Transmembrane beta strand</keyword>
<evidence type="ECO:0000313" key="15">
    <source>
        <dbReference type="Proteomes" id="UP000717981"/>
    </source>
</evidence>
<keyword evidence="7 8" id="KW-0998">Cell outer membrane</keyword>
<keyword evidence="5 9" id="KW-0798">TonB box</keyword>
<evidence type="ECO:0000256" key="2">
    <source>
        <dbReference type="ARBA" id="ARBA00022448"/>
    </source>
</evidence>